<name>A0A7G9ZBM4_9EURY</name>
<protein>
    <recommendedName>
        <fullName evidence="1">DUF4785 domain-containing protein</fullName>
    </recommendedName>
</protein>
<sequence length="807" mass="89494">MCEEVCCEVTGECELECWCCVEVWVPDLVCWWEVIPYEIWECYCEIFIDPLEIITKIRGKIFPLGYATHPVTVDPTAASAVFDITWAEGDLDLVLYSPNGTRIDPSVAANDTDVSYGETVVDKLHMAMYVIYQNIEPGDWIMEITATDVPIDGVNYYAIAYQISNLTLTLSTDKDKYNQSEPINIRADLRDNSTPLTGALVTVEIQRQDGTVDNIPLFDDGTHGDIQPDDGTYSNTYTNTTVGGQYNLIVHSSGTIDGYPFTRTISKLIAVEMQKAKFTNIYSDYGTDTDGDGLYNYLTVDTGINVNSAGNYTLVGDLYDINGNEIASTYNHTYLDVGNQTISLNFDGLQIYKHGADGPFNISYLALFDENDTLMCCRRDAYTTSAYNYMDFQALLVEFTSDYTDYGIDIDGEGLYEYLIIDVGVNVIAAGNYSLMGYLYDANGTEIVWATNFTHLNIGNQTVQLNFDGKTIYKQGIDGPYYLKYLGIYDENRKQIARVLDAYATSAYNYTDFEAPLAVFTSDYTDYGIDFDSDGLYDYLTIDVEVNVITAGNYSLMGYLYDVNESEIVWSIDYYGSLDVGNHTMHLDFDGKTIQMHGVNGPFYLKNLVLSLSGENWTLIDYIPEAYNTSAYNYTNFVDPVSTENEVTISGVGLGEISLIVSFKDTMPVFSGRYSYDLVGINVPQRPNNFTITASEVKNLKVGIKKIQDNTTRIWVTQTIVAAEGKATAQSDLPSPGNYHVKIFGDAADGASEVDMELTAVKKIKASGDFSLSIDISGFPAGKYTVTAKALNGCFTDLTLDGLPLAP</sequence>
<accession>A0A7G9ZBM4</accession>
<dbReference type="InterPro" id="IPR048295">
    <property type="entry name" value="DUF4785_C"/>
</dbReference>
<dbReference type="EMBL" id="MT631697">
    <property type="protein sequence ID" value="QNO57658.1"/>
    <property type="molecule type" value="Genomic_DNA"/>
</dbReference>
<gene>
    <name evidence="2" type="ORF">LLBILDAL_00018</name>
</gene>
<evidence type="ECO:0000259" key="1">
    <source>
        <dbReference type="Pfam" id="PF20943"/>
    </source>
</evidence>
<reference evidence="2" key="1">
    <citation type="submission" date="2020-06" db="EMBL/GenBank/DDBJ databases">
        <title>Unique genomic features of the anaerobic methanotrophic archaea.</title>
        <authorList>
            <person name="Chadwick G.L."/>
            <person name="Skennerton C.T."/>
            <person name="Laso-Perez R."/>
            <person name="Leu A.O."/>
            <person name="Speth D.R."/>
            <person name="Yu H."/>
            <person name="Morgan-Lang C."/>
            <person name="Hatzenpichler R."/>
            <person name="Goudeau D."/>
            <person name="Malmstrom R."/>
            <person name="Brazelton W.J."/>
            <person name="Woyke T."/>
            <person name="Hallam S.J."/>
            <person name="Tyson G.W."/>
            <person name="Wegener G."/>
            <person name="Boetius A."/>
            <person name="Orphan V."/>
        </authorList>
    </citation>
    <scope>NUCLEOTIDE SEQUENCE</scope>
</reference>
<organism evidence="2">
    <name type="scientific">Candidatus Methanophaga sp. ANME-1 ERB7</name>
    <dbReference type="NCBI Taxonomy" id="2759913"/>
    <lineage>
        <taxon>Archaea</taxon>
        <taxon>Methanobacteriati</taxon>
        <taxon>Methanobacteriota</taxon>
        <taxon>Stenosarchaea group</taxon>
        <taxon>Methanomicrobia</taxon>
        <taxon>Candidatus Methanophagales</taxon>
        <taxon>Candidatus Methanophagaceae</taxon>
        <taxon>Candidatus Methanophaga</taxon>
    </lineage>
</organism>
<dbReference type="Pfam" id="PF20943">
    <property type="entry name" value="DUF4785_3rd"/>
    <property type="match status" value="2"/>
</dbReference>
<evidence type="ECO:0000313" key="2">
    <source>
        <dbReference type="EMBL" id="QNO57658.1"/>
    </source>
</evidence>
<proteinExistence type="predicted"/>
<feature type="domain" description="DUF4785" evidence="1">
    <location>
        <begin position="420"/>
        <end position="493"/>
    </location>
</feature>
<dbReference type="NCBIfam" id="NF041940">
    <property type="entry name" value="choice_anch_X"/>
    <property type="match status" value="1"/>
</dbReference>
<dbReference type="AlphaFoldDB" id="A0A7G9ZBM4"/>
<feature type="domain" description="DUF4785" evidence="1">
    <location>
        <begin position="297"/>
        <end position="374"/>
    </location>
</feature>